<protein>
    <recommendedName>
        <fullName evidence="2">Phosphatidic acid phosphatase type 2/haloperoxidase domain-containing protein</fullName>
    </recommendedName>
</protein>
<feature type="domain" description="Phosphatidic acid phosphatase type 2/haloperoxidase" evidence="2">
    <location>
        <begin position="58"/>
        <end position="167"/>
    </location>
</feature>
<gene>
    <name evidence="3" type="ORF">A2822_03740</name>
</gene>
<dbReference type="InterPro" id="IPR001011">
    <property type="entry name" value="Acid_Pase_classA_bac"/>
</dbReference>
<dbReference type="GO" id="GO:0030288">
    <property type="term" value="C:outer membrane-bounded periplasmic space"/>
    <property type="evidence" value="ECO:0007669"/>
    <property type="project" value="InterPro"/>
</dbReference>
<evidence type="ECO:0000259" key="2">
    <source>
        <dbReference type="SMART" id="SM00014"/>
    </source>
</evidence>
<feature type="transmembrane region" description="Helical" evidence="1">
    <location>
        <begin position="152"/>
        <end position="170"/>
    </location>
</feature>
<keyword evidence="1" id="KW-0812">Transmembrane</keyword>
<dbReference type="Pfam" id="PF01569">
    <property type="entry name" value="PAP2"/>
    <property type="match status" value="1"/>
</dbReference>
<reference evidence="3 4" key="1">
    <citation type="journal article" date="2016" name="Nat. Commun.">
        <title>Thousands of microbial genomes shed light on interconnected biogeochemical processes in an aquifer system.</title>
        <authorList>
            <person name="Anantharaman K."/>
            <person name="Brown C.T."/>
            <person name="Hug L.A."/>
            <person name="Sharon I."/>
            <person name="Castelle C.J."/>
            <person name="Probst A.J."/>
            <person name="Thomas B.C."/>
            <person name="Singh A."/>
            <person name="Wilkins M.J."/>
            <person name="Karaoz U."/>
            <person name="Brodie E.L."/>
            <person name="Williams K.H."/>
            <person name="Hubbard S.S."/>
            <person name="Banfield J.F."/>
        </authorList>
    </citation>
    <scope>NUCLEOTIDE SEQUENCE [LARGE SCALE GENOMIC DNA]</scope>
</reference>
<dbReference type="PANTHER" id="PTHR14969">
    <property type="entry name" value="SPHINGOSINE-1-PHOSPHATE PHOSPHOHYDROLASE"/>
    <property type="match status" value="1"/>
</dbReference>
<dbReference type="Proteomes" id="UP000178774">
    <property type="component" value="Unassembled WGS sequence"/>
</dbReference>
<evidence type="ECO:0000313" key="3">
    <source>
        <dbReference type="EMBL" id="OGZ65234.1"/>
    </source>
</evidence>
<feature type="transmembrane region" description="Helical" evidence="1">
    <location>
        <begin position="29"/>
        <end position="52"/>
    </location>
</feature>
<dbReference type="PANTHER" id="PTHR14969:SF13">
    <property type="entry name" value="AT30094P"/>
    <property type="match status" value="1"/>
</dbReference>
<keyword evidence="1" id="KW-1133">Transmembrane helix</keyword>
<name>A0A1G2HRR1_9BACT</name>
<dbReference type="Gene3D" id="1.20.144.10">
    <property type="entry name" value="Phosphatidic acid phosphatase type 2/haloperoxidase"/>
    <property type="match status" value="1"/>
</dbReference>
<sequence>MQEIPAAKVDLYLFNLINGYAKKSRILDFFAVCFAEYAGYALVVILLLYAAITAHWQIFFISLLAGLAARFIINEVIYFFYKRKRPMEVLLINSLIKKPNHPSFPSGHASFFFGISLALLLFNAPSAVVFLAVSGFIGLARVFCGVHWSSDILAGIVVGFVPFLLILSLIK</sequence>
<dbReference type="GO" id="GO:0003993">
    <property type="term" value="F:acid phosphatase activity"/>
    <property type="evidence" value="ECO:0007669"/>
    <property type="project" value="InterPro"/>
</dbReference>
<comment type="caution">
    <text evidence="3">The sequence shown here is derived from an EMBL/GenBank/DDBJ whole genome shotgun (WGS) entry which is preliminary data.</text>
</comment>
<dbReference type="PRINTS" id="PR00483">
    <property type="entry name" value="BACPHPHTASE"/>
</dbReference>
<feature type="transmembrane region" description="Helical" evidence="1">
    <location>
        <begin position="111"/>
        <end position="140"/>
    </location>
</feature>
<dbReference type="SMART" id="SM00014">
    <property type="entry name" value="acidPPc"/>
    <property type="match status" value="1"/>
</dbReference>
<evidence type="ECO:0000256" key="1">
    <source>
        <dbReference type="SAM" id="Phobius"/>
    </source>
</evidence>
<organism evidence="3 4">
    <name type="scientific">Candidatus Staskawiczbacteria bacterium RIFCSPHIGHO2_01_FULL_41_41</name>
    <dbReference type="NCBI Taxonomy" id="1802203"/>
    <lineage>
        <taxon>Bacteria</taxon>
        <taxon>Candidatus Staskawicziibacteriota</taxon>
    </lineage>
</organism>
<dbReference type="SUPFAM" id="SSF48317">
    <property type="entry name" value="Acid phosphatase/Vanadium-dependent haloperoxidase"/>
    <property type="match status" value="1"/>
</dbReference>
<evidence type="ECO:0000313" key="4">
    <source>
        <dbReference type="Proteomes" id="UP000178774"/>
    </source>
</evidence>
<keyword evidence="1" id="KW-0472">Membrane</keyword>
<proteinExistence type="predicted"/>
<dbReference type="AlphaFoldDB" id="A0A1G2HRR1"/>
<dbReference type="InterPro" id="IPR000326">
    <property type="entry name" value="PAP2/HPO"/>
</dbReference>
<feature type="transmembrane region" description="Helical" evidence="1">
    <location>
        <begin position="58"/>
        <end position="81"/>
    </location>
</feature>
<accession>A0A1G2HRR1</accession>
<dbReference type="EMBL" id="MHOP01000025">
    <property type="protein sequence ID" value="OGZ65234.1"/>
    <property type="molecule type" value="Genomic_DNA"/>
</dbReference>
<dbReference type="InterPro" id="IPR036938">
    <property type="entry name" value="PAP2/HPO_sf"/>
</dbReference>